<evidence type="ECO:0000256" key="6">
    <source>
        <dbReference type="ARBA" id="ARBA00023088"/>
    </source>
</evidence>
<evidence type="ECO:0000313" key="10">
    <source>
        <dbReference type="Proteomes" id="UP000280270"/>
    </source>
</evidence>
<dbReference type="InterPro" id="IPR019931">
    <property type="entry name" value="LPXTG_anchor"/>
</dbReference>
<dbReference type="RefSeq" id="WP_120139818.1">
    <property type="nucleotide sequence ID" value="NZ_QUQA01000010.1"/>
</dbReference>
<dbReference type="EMBL" id="QUQA01000010">
    <property type="protein sequence ID" value="RKC01038.1"/>
    <property type="molecule type" value="Genomic_DNA"/>
</dbReference>
<gene>
    <name evidence="9" type="ORF">AE233_01294</name>
</gene>
<feature type="domain" description="Gram-positive cocci surface proteins LPxTG" evidence="8">
    <location>
        <begin position="927"/>
        <end position="965"/>
    </location>
</feature>
<comment type="subcellular location">
    <subcellularLocation>
        <location evidence="1">Secreted</location>
        <location evidence="1">Cell wall</location>
        <topology evidence="1">Peptidoglycan-anchor</topology>
    </subcellularLocation>
</comment>
<evidence type="ECO:0000256" key="1">
    <source>
        <dbReference type="ARBA" id="ARBA00004168"/>
    </source>
</evidence>
<comment type="caution">
    <text evidence="9">The sequence shown here is derived from an EMBL/GenBank/DDBJ whole genome shotgun (WGS) entry which is preliminary data.</text>
</comment>
<dbReference type="InterPro" id="IPR041033">
    <property type="entry name" value="SpaA_PFL_dom_1"/>
</dbReference>
<dbReference type="SUPFAM" id="SSF49478">
    <property type="entry name" value="Cna protein B-type domain"/>
    <property type="match status" value="3"/>
</dbReference>
<evidence type="ECO:0000259" key="8">
    <source>
        <dbReference type="PROSITE" id="PS50847"/>
    </source>
</evidence>
<sequence>MKIKQIKWRPLISLMAVIFVVAQALMTPLSVLAKSTDESTKMYKVGQTKTGLVIQSSMNPIKNLKASGNSSGEMSAWYGGYETKTAFITVNGIPSFCIEPSKDYPVNKTYAESVYHDEGIMNIMYYGYPNNGTSEKNYVDTYVALNYYLGNFDSPDMANDSGVKYLLDKAKAKTAPVGKFNISNKDQTATWNASTKRQETGWYQTSYQSTGGTNYYTLPLPTGVSAVTSDGKTYTGTARIEAGKDFKLVADATFDKTVTLDVPTDVREKSALKFTPNDSSVQKLMNAGGFLDPITIQNVSAKFTAQTGDGVIVKKDHVSGKTLSGAQYHVTGDDFDKTVTTNSDGKVNLNDLIVGNYKVVETKAPAGYTIDSTPKTLTIKAKETTTLNVNNKEAYFQVKLTKEDTKTGAKPQGSATLQGAEYTFYADSALTKPLQTVIIGDNNTAMSQKFSFENKTERTIYFKETKAPTGYNIDTKTYTVKATQDNQTTEVFLETATSKDKVIEGKVAITKTAGMPEDGNYFGGELPVLEGAEFTLTSNTTKQVVDTITTDENGRAESNWLPYDTYTVHESITPAGYQPVPDFQVTIDTEGKTHYYVLEDVAKSSAIKVVKKDATTGKVIPAKGTQFQILDAMGNVIEQKVTYPTPMTISLFETASDGSFTMPYPLIAGDYFLQEVKAPTGYTLNAEPIPFTVTGDVNEVTVECENTPQMGKIVLDKFGETVDNDKTTTNKLVYKETLLPNTEYDVIAKNDIKTADGTTRAKKGEVVEHVKTDAKGHAETKELFLGDYTLHETKAPTGYTLGADKEVSLKYAGQEVKVTSTSVDLHNNLVKSDIVITKKGSDGKKLAGVEFSLYDSHRKLIMTGTTDKNGQLTFKNVPYATAGYSVKETKGVDGYKMDTTAQKVSIEKDRESILLTFVNEKIPAKPLPKTGDKTNTGTLVGGGILVLGGLTGLFATAYLNRKKKA</sequence>
<evidence type="ECO:0000313" key="9">
    <source>
        <dbReference type="EMBL" id="RKC01038.1"/>
    </source>
</evidence>
<organism evidence="9 10">
    <name type="scientific">Listeria monocytogenes</name>
    <dbReference type="NCBI Taxonomy" id="1639"/>
    <lineage>
        <taxon>Bacteria</taxon>
        <taxon>Bacillati</taxon>
        <taxon>Bacillota</taxon>
        <taxon>Bacilli</taxon>
        <taxon>Bacillales</taxon>
        <taxon>Listeriaceae</taxon>
        <taxon>Listeria</taxon>
    </lineage>
</organism>
<dbReference type="InterPro" id="IPR013783">
    <property type="entry name" value="Ig-like_fold"/>
</dbReference>
<feature type="transmembrane region" description="Helical" evidence="7">
    <location>
        <begin position="939"/>
        <end position="959"/>
    </location>
</feature>
<protein>
    <recommendedName>
        <fullName evidence="8">Gram-positive cocci surface proteins LPxTG domain-containing protein</fullName>
    </recommendedName>
</protein>
<evidence type="ECO:0000256" key="7">
    <source>
        <dbReference type="SAM" id="Phobius"/>
    </source>
</evidence>
<evidence type="ECO:0000256" key="4">
    <source>
        <dbReference type="ARBA" id="ARBA00022525"/>
    </source>
</evidence>
<dbReference type="PROSITE" id="PS50847">
    <property type="entry name" value="GRAM_POS_ANCHORING"/>
    <property type="match status" value="1"/>
</dbReference>
<keyword evidence="5" id="KW-0732">Signal</keyword>
<name>A0AB37NPN1_LISMN</name>
<dbReference type="AlphaFoldDB" id="A0AB37NPN1"/>
<dbReference type="Pfam" id="PF20610">
    <property type="entry name" value="TED_2"/>
    <property type="match status" value="1"/>
</dbReference>
<accession>A0AB37NPN1</accession>
<reference evidence="9 10" key="1">
    <citation type="journal article" date="2018" name="BMC Genomics">
        <title>Genes significantly associated with lineage II food isolates of Listeria monocytogenes.</title>
        <authorList>
            <person name="Pirone-Davies C."/>
            <person name="Chen Y."/>
            <person name="Pightling A."/>
            <person name="Ryan G."/>
            <person name="Wang Y."/>
            <person name="Yao K."/>
            <person name="Hoffmann M."/>
            <person name="Allard M.W."/>
        </authorList>
    </citation>
    <scope>NUCLEOTIDE SEQUENCE [LARGE SCALE GENOMIC DNA]</scope>
    <source>
        <strain evidence="9 10">CFSAN028761</strain>
    </source>
</reference>
<dbReference type="Gene3D" id="2.60.40.10">
    <property type="entry name" value="Immunoglobulins"/>
    <property type="match status" value="6"/>
</dbReference>
<evidence type="ECO:0000256" key="5">
    <source>
        <dbReference type="ARBA" id="ARBA00022729"/>
    </source>
</evidence>
<dbReference type="Pfam" id="PF17802">
    <property type="entry name" value="SpaA"/>
    <property type="match status" value="6"/>
</dbReference>
<dbReference type="Proteomes" id="UP000280270">
    <property type="component" value="Unassembled WGS sequence"/>
</dbReference>
<keyword evidence="7" id="KW-0812">Transmembrane</keyword>
<dbReference type="NCBIfam" id="TIGR01167">
    <property type="entry name" value="LPXTG_anchor"/>
    <property type="match status" value="1"/>
</dbReference>
<dbReference type="PANTHER" id="PTHR36108">
    <property type="entry name" value="COLOSSIN-B-RELATED"/>
    <property type="match status" value="1"/>
</dbReference>
<keyword evidence="6" id="KW-0572">Peptidoglycan-anchor</keyword>
<dbReference type="Pfam" id="PF00746">
    <property type="entry name" value="Gram_pos_anchor"/>
    <property type="match status" value="1"/>
</dbReference>
<comment type="similarity">
    <text evidence="2">Belongs to the serine-aspartate repeat-containing protein (SDr) family.</text>
</comment>
<evidence type="ECO:0000256" key="3">
    <source>
        <dbReference type="ARBA" id="ARBA00022512"/>
    </source>
</evidence>
<keyword evidence="3" id="KW-0134">Cell wall</keyword>
<keyword evidence="7" id="KW-0472">Membrane</keyword>
<dbReference type="PANTHER" id="PTHR36108:SF13">
    <property type="entry name" value="COLOSSIN-B-RELATED"/>
    <property type="match status" value="1"/>
</dbReference>
<evidence type="ECO:0000256" key="2">
    <source>
        <dbReference type="ARBA" id="ARBA00007257"/>
    </source>
</evidence>
<keyword evidence="4" id="KW-0964">Secreted</keyword>
<keyword evidence="7" id="KW-1133">Transmembrane helix</keyword>
<dbReference type="InterPro" id="IPR046751">
    <property type="entry name" value="TED_2"/>
</dbReference>
<proteinExistence type="inferred from homology"/>